<dbReference type="AlphaFoldDB" id="A0A1K2ELX3"/>
<sequence>MPRHRSAEGPYPRGLDAFLNGVRPFAPSGRVRAVRTGGSETYPGNMYARRRRGYFLMMGACIVLFVSAWSFVRLWSMPAAIAMCLVAMVIPPVAAMVANRRGPEDRWWDDPSGDPKSDEWWDELDGKKRR</sequence>
<proteinExistence type="predicted"/>
<evidence type="ECO:0000313" key="4">
    <source>
        <dbReference type="Proteomes" id="UP000181909"/>
    </source>
</evidence>
<feature type="transmembrane region" description="Helical" evidence="2">
    <location>
        <begin position="78"/>
        <end position="98"/>
    </location>
</feature>
<keyword evidence="2" id="KW-1133">Transmembrane helix</keyword>
<accession>A0A1K2ELX3</accession>
<keyword evidence="2" id="KW-0472">Membrane</keyword>
<gene>
    <name evidence="3" type="ORF">SAMN02787144_1020110</name>
</gene>
<dbReference type="EMBL" id="FPJO01000020">
    <property type="protein sequence ID" value="SFY36435.1"/>
    <property type="molecule type" value="Genomic_DNA"/>
</dbReference>
<protein>
    <recommendedName>
        <fullName evidence="5">DUF3099 domain-containing protein</fullName>
    </recommendedName>
</protein>
<dbReference type="Proteomes" id="UP000181909">
    <property type="component" value="Unassembled WGS sequence"/>
</dbReference>
<organism evidence="3 4">
    <name type="scientific">Streptomyces atratus</name>
    <dbReference type="NCBI Taxonomy" id="1893"/>
    <lineage>
        <taxon>Bacteria</taxon>
        <taxon>Bacillati</taxon>
        <taxon>Actinomycetota</taxon>
        <taxon>Actinomycetes</taxon>
        <taxon>Kitasatosporales</taxon>
        <taxon>Streptomycetaceae</taxon>
        <taxon>Streptomyces</taxon>
    </lineage>
</organism>
<feature type="transmembrane region" description="Helical" evidence="2">
    <location>
        <begin position="54"/>
        <end position="72"/>
    </location>
</feature>
<dbReference type="InterPro" id="IPR021449">
    <property type="entry name" value="DUF3099"/>
</dbReference>
<dbReference type="Pfam" id="PF11298">
    <property type="entry name" value="DUF3099"/>
    <property type="match status" value="1"/>
</dbReference>
<reference evidence="3 4" key="1">
    <citation type="submission" date="2016-11" db="EMBL/GenBank/DDBJ databases">
        <authorList>
            <person name="Jaros S."/>
            <person name="Januszkiewicz K."/>
            <person name="Wedrychowicz H."/>
        </authorList>
    </citation>
    <scope>NUCLEOTIDE SEQUENCE [LARGE SCALE GENOMIC DNA]</scope>
    <source>
        <strain evidence="3 4">OK807</strain>
    </source>
</reference>
<feature type="compositionally biased region" description="Basic and acidic residues" evidence="1">
    <location>
        <begin position="102"/>
        <end position="119"/>
    </location>
</feature>
<feature type="region of interest" description="Disordered" evidence="1">
    <location>
        <begin position="102"/>
        <end position="130"/>
    </location>
</feature>
<keyword evidence="2" id="KW-0812">Transmembrane</keyword>
<evidence type="ECO:0000256" key="1">
    <source>
        <dbReference type="SAM" id="MobiDB-lite"/>
    </source>
</evidence>
<evidence type="ECO:0000313" key="3">
    <source>
        <dbReference type="EMBL" id="SFY36435.1"/>
    </source>
</evidence>
<evidence type="ECO:0008006" key="5">
    <source>
        <dbReference type="Google" id="ProtNLM"/>
    </source>
</evidence>
<name>A0A1K2ELX3_STRAR</name>
<dbReference type="STRING" id="1893.SAMN02787144_1020110"/>
<evidence type="ECO:0000256" key="2">
    <source>
        <dbReference type="SAM" id="Phobius"/>
    </source>
</evidence>